<keyword evidence="3" id="KW-1185">Reference proteome</keyword>
<reference evidence="3" key="1">
    <citation type="submission" date="2013-10" db="EMBL/GenBank/DDBJ databases">
        <title>Genome sequencing of Onchocerca volvulus.</title>
        <authorList>
            <person name="Cotton J."/>
            <person name="Tsai J."/>
            <person name="Stanley E."/>
            <person name="Tracey A."/>
            <person name="Holroyd N."/>
            <person name="Lustigman S."/>
            <person name="Berriman M."/>
        </authorList>
    </citation>
    <scope>NUCLEOTIDE SEQUENCE</scope>
</reference>
<sequence length="173" mass="19302">MVQLVTMKIDLCMLLFMLIATVVHACESQSSAERSTVAPSQIVRAIPVVQAAPVMSARGKRSADLSQMKNCRIAEFDVIIMDQKNISQETSKIVEKLESKIESIQKISDTTMNSMEIESVKGEKLKITYKMNAECNSVRHVMLDALVGMETVHPNDSDKVRLSAFVRSVQKRL</sequence>
<dbReference type="Proteomes" id="UP000024404">
    <property type="component" value="Unassembled WGS sequence"/>
</dbReference>
<name>A0A8R1TLV6_ONCVO</name>
<proteinExistence type="predicted"/>
<protein>
    <submittedName>
        <fullName evidence="2">Uncharacterized protein</fullName>
    </submittedName>
</protein>
<dbReference type="EMBL" id="CMVM020000420">
    <property type="status" value="NOT_ANNOTATED_CDS"/>
    <property type="molecule type" value="Genomic_DNA"/>
</dbReference>
<evidence type="ECO:0000313" key="3">
    <source>
        <dbReference type="Proteomes" id="UP000024404"/>
    </source>
</evidence>
<keyword evidence="1" id="KW-0732">Signal</keyword>
<reference evidence="2" key="2">
    <citation type="submission" date="2022-06" db="UniProtKB">
        <authorList>
            <consortium name="EnsemblMetazoa"/>
        </authorList>
    </citation>
    <scope>IDENTIFICATION</scope>
</reference>
<accession>A0A8R1TLV6</accession>
<dbReference type="EnsemblMetazoa" id="OVOC12294.1">
    <property type="protein sequence ID" value="OVOC12294.1"/>
    <property type="gene ID" value="WBGene00249103"/>
</dbReference>
<organism evidence="2 3">
    <name type="scientific">Onchocerca volvulus</name>
    <dbReference type="NCBI Taxonomy" id="6282"/>
    <lineage>
        <taxon>Eukaryota</taxon>
        <taxon>Metazoa</taxon>
        <taxon>Ecdysozoa</taxon>
        <taxon>Nematoda</taxon>
        <taxon>Chromadorea</taxon>
        <taxon>Rhabditida</taxon>
        <taxon>Spirurina</taxon>
        <taxon>Spiruromorpha</taxon>
        <taxon>Filarioidea</taxon>
        <taxon>Onchocercidae</taxon>
        <taxon>Onchocerca</taxon>
    </lineage>
</organism>
<feature type="signal peptide" evidence="1">
    <location>
        <begin position="1"/>
        <end position="25"/>
    </location>
</feature>
<feature type="chain" id="PRO_5035805415" evidence="1">
    <location>
        <begin position="26"/>
        <end position="173"/>
    </location>
</feature>
<evidence type="ECO:0000256" key="1">
    <source>
        <dbReference type="SAM" id="SignalP"/>
    </source>
</evidence>
<dbReference type="AlphaFoldDB" id="A0A8R1TLV6"/>
<evidence type="ECO:0000313" key="2">
    <source>
        <dbReference type="EnsemblMetazoa" id="OVOC12294.1"/>
    </source>
</evidence>